<protein>
    <submittedName>
        <fullName evidence="1">Uncharacterized protein</fullName>
    </submittedName>
</protein>
<evidence type="ECO:0000313" key="2">
    <source>
        <dbReference type="Proteomes" id="UP000198460"/>
    </source>
</evidence>
<evidence type="ECO:0000313" key="1">
    <source>
        <dbReference type="EMBL" id="SMG00671.1"/>
    </source>
</evidence>
<proteinExistence type="predicted"/>
<accession>A0A238H5J5</accession>
<organism evidence="1 2">
    <name type="scientific">Burkholderia singularis</name>
    <dbReference type="NCBI Taxonomy" id="1503053"/>
    <lineage>
        <taxon>Bacteria</taxon>
        <taxon>Pseudomonadati</taxon>
        <taxon>Pseudomonadota</taxon>
        <taxon>Betaproteobacteria</taxon>
        <taxon>Burkholderiales</taxon>
        <taxon>Burkholderiaceae</taxon>
        <taxon>Burkholderia</taxon>
        <taxon>pseudomallei group</taxon>
    </lineage>
</organism>
<dbReference type="Proteomes" id="UP000198460">
    <property type="component" value="Unassembled WGS sequence"/>
</dbReference>
<dbReference type="EMBL" id="FXAN01000060">
    <property type="protein sequence ID" value="SMG00671.1"/>
    <property type="molecule type" value="Genomic_DNA"/>
</dbReference>
<dbReference type="AlphaFoldDB" id="A0A238H5J5"/>
<sequence length="54" mass="5738">MYVGCRGCIKRTAQFRGALLGDAGVYASVGSALPRACAERRRVLRATGRGMPPI</sequence>
<reference evidence="1 2" key="1">
    <citation type="submission" date="2017-04" db="EMBL/GenBank/DDBJ databases">
        <authorList>
            <person name="Afonso C.L."/>
            <person name="Miller P.J."/>
            <person name="Scott M.A."/>
            <person name="Spackman E."/>
            <person name="Goraichik I."/>
            <person name="Dimitrov K.M."/>
            <person name="Suarez D.L."/>
            <person name="Swayne D.E."/>
        </authorList>
    </citation>
    <scope>NUCLEOTIDE SEQUENCE [LARGE SCALE GENOMIC DNA]</scope>
    <source>
        <strain evidence="1">LMG 28154</strain>
    </source>
</reference>
<gene>
    <name evidence="1" type="ORF">BSIN_3804</name>
</gene>
<name>A0A238H5J5_9BURK</name>